<dbReference type="EMBL" id="JAUDZG010000007">
    <property type="protein sequence ID" value="KAK3302696.1"/>
    <property type="molecule type" value="Genomic_DNA"/>
</dbReference>
<comment type="caution">
    <text evidence="2">The sequence shown here is derived from an EMBL/GenBank/DDBJ whole genome shotgun (WGS) entry which is preliminary data.</text>
</comment>
<feature type="transmembrane region" description="Helical" evidence="1">
    <location>
        <begin position="58"/>
        <end position="80"/>
    </location>
</feature>
<dbReference type="Proteomes" id="UP001273166">
    <property type="component" value="Unassembled WGS sequence"/>
</dbReference>
<reference evidence="2" key="1">
    <citation type="journal article" date="2023" name="Mol. Phylogenet. Evol.">
        <title>Genome-scale phylogeny and comparative genomics of the fungal order Sordariales.</title>
        <authorList>
            <person name="Hensen N."/>
            <person name="Bonometti L."/>
            <person name="Westerberg I."/>
            <person name="Brannstrom I.O."/>
            <person name="Guillou S."/>
            <person name="Cros-Aarteil S."/>
            <person name="Calhoun S."/>
            <person name="Haridas S."/>
            <person name="Kuo A."/>
            <person name="Mondo S."/>
            <person name="Pangilinan J."/>
            <person name="Riley R."/>
            <person name="LaButti K."/>
            <person name="Andreopoulos B."/>
            <person name="Lipzen A."/>
            <person name="Chen C."/>
            <person name="Yan M."/>
            <person name="Daum C."/>
            <person name="Ng V."/>
            <person name="Clum A."/>
            <person name="Steindorff A."/>
            <person name="Ohm R.A."/>
            <person name="Martin F."/>
            <person name="Silar P."/>
            <person name="Natvig D.O."/>
            <person name="Lalanne C."/>
            <person name="Gautier V."/>
            <person name="Ament-Velasquez S.L."/>
            <person name="Kruys A."/>
            <person name="Hutchinson M.I."/>
            <person name="Powell A.J."/>
            <person name="Barry K."/>
            <person name="Miller A.N."/>
            <person name="Grigoriev I.V."/>
            <person name="Debuchy R."/>
            <person name="Gladieux P."/>
            <person name="Hiltunen Thoren M."/>
            <person name="Johannesson H."/>
        </authorList>
    </citation>
    <scope>NUCLEOTIDE SEQUENCE</scope>
    <source>
        <strain evidence="2">CBS 333.67</strain>
    </source>
</reference>
<organism evidence="2 3">
    <name type="scientific">Chaetomium strumarium</name>
    <dbReference type="NCBI Taxonomy" id="1170767"/>
    <lineage>
        <taxon>Eukaryota</taxon>
        <taxon>Fungi</taxon>
        <taxon>Dikarya</taxon>
        <taxon>Ascomycota</taxon>
        <taxon>Pezizomycotina</taxon>
        <taxon>Sordariomycetes</taxon>
        <taxon>Sordariomycetidae</taxon>
        <taxon>Sordariales</taxon>
        <taxon>Chaetomiaceae</taxon>
        <taxon>Chaetomium</taxon>
    </lineage>
</organism>
<feature type="transmembrane region" description="Helical" evidence="1">
    <location>
        <begin position="266"/>
        <end position="291"/>
    </location>
</feature>
<keyword evidence="3" id="KW-1185">Reference proteome</keyword>
<dbReference type="GeneID" id="87888840"/>
<keyword evidence="1" id="KW-0812">Transmembrane</keyword>
<reference evidence="2" key="2">
    <citation type="submission" date="2023-06" db="EMBL/GenBank/DDBJ databases">
        <authorList>
            <consortium name="Lawrence Berkeley National Laboratory"/>
            <person name="Mondo S.J."/>
            <person name="Hensen N."/>
            <person name="Bonometti L."/>
            <person name="Westerberg I."/>
            <person name="Brannstrom I.O."/>
            <person name="Guillou S."/>
            <person name="Cros-Aarteil S."/>
            <person name="Calhoun S."/>
            <person name="Haridas S."/>
            <person name="Kuo A."/>
            <person name="Pangilinan J."/>
            <person name="Riley R."/>
            <person name="Labutti K."/>
            <person name="Andreopoulos B."/>
            <person name="Lipzen A."/>
            <person name="Chen C."/>
            <person name="Yanf M."/>
            <person name="Daum C."/>
            <person name="Ng V."/>
            <person name="Clum A."/>
            <person name="Steindorff A."/>
            <person name="Ohm R."/>
            <person name="Martin F."/>
            <person name="Silar P."/>
            <person name="Natvig D."/>
            <person name="Lalanne C."/>
            <person name="Gautier V."/>
            <person name="Ament-Velasquez S.L."/>
            <person name="Kruys A."/>
            <person name="Hutchinson M.I."/>
            <person name="Powell A.J."/>
            <person name="Barry K."/>
            <person name="Miller A.N."/>
            <person name="Grigoriev I.V."/>
            <person name="Debuchy R."/>
            <person name="Gladieux P."/>
            <person name="Thoren M.H."/>
            <person name="Johannesson H."/>
        </authorList>
    </citation>
    <scope>NUCLEOTIDE SEQUENCE</scope>
    <source>
        <strain evidence="2">CBS 333.67</strain>
    </source>
</reference>
<keyword evidence="1" id="KW-0472">Membrane</keyword>
<dbReference type="AlphaFoldDB" id="A0AAJ0GMI2"/>
<accession>A0AAJ0GMI2</accession>
<keyword evidence="1" id="KW-1133">Transmembrane helix</keyword>
<name>A0AAJ0GMI2_9PEZI</name>
<evidence type="ECO:0000313" key="3">
    <source>
        <dbReference type="Proteomes" id="UP001273166"/>
    </source>
</evidence>
<proteinExistence type="predicted"/>
<protein>
    <submittedName>
        <fullName evidence="2">Uncharacterized protein</fullName>
    </submittedName>
</protein>
<feature type="transmembrane region" description="Helical" evidence="1">
    <location>
        <begin position="401"/>
        <end position="424"/>
    </location>
</feature>
<feature type="transmembrane region" description="Helical" evidence="1">
    <location>
        <begin position="436"/>
        <end position="459"/>
    </location>
</feature>
<gene>
    <name evidence="2" type="ORF">B0T15DRAFT_543660</name>
</gene>
<evidence type="ECO:0000256" key="1">
    <source>
        <dbReference type="SAM" id="Phobius"/>
    </source>
</evidence>
<feature type="transmembrane region" description="Helical" evidence="1">
    <location>
        <begin position="487"/>
        <end position="516"/>
    </location>
</feature>
<dbReference type="RefSeq" id="XP_062718476.1">
    <property type="nucleotide sequence ID" value="XM_062870011.1"/>
</dbReference>
<evidence type="ECO:0000313" key="2">
    <source>
        <dbReference type="EMBL" id="KAK3302696.1"/>
    </source>
</evidence>
<sequence length="524" mass="57034">MAPVTTESPDLNSVNHGDPSLQCSPATSWAVFIFFASNYLSHCATVRTYPGSSQFDTLIATVLALFLPSYGITRALFSIVRHSRLKRHRNELERAAAAGALRMVVRNNDWKPVEGDRIKPLVAVVDGGSKTLLMRGDTPPKEVGDGTVEVEAISASVIPDVENREGEYSGESTGDAGPASFGLHVERKQQSFHGKAMLPPGYSWANVHPGAKVSWAETPAGVQHTTDGSPGISSNYNWLQALVGLFQMGSAALTLYNSRGDQIQRYGYAAFGLTVVPYLIMSVVNLVAQIASADYPNVYMVSSPEMEEARRHGGVFDGVVGHLEAEDEEDESGDLEYVMKSADGVSVLERVSGSDPHPQSIVLGDRTTSPDLAGRQAAIYMYTPYKLHYYPSSWAGDWRHLLYVILPIFIGGISLIVVGVLTRFRNGDSTQAQRGWIMTWLVAGTVLGWWADASVALFLEMDEEEKDWDSQFPVYNDMGEPIKKRHFWGATGAVCCSAIFCVPAVGGFVAVAGMLWEYGICESS</sequence>